<evidence type="ECO:0000256" key="1">
    <source>
        <dbReference type="ARBA" id="ARBA00022679"/>
    </source>
</evidence>
<accession>A0AAV9JGQ8</accession>
<comment type="caution">
    <text evidence="5">The sequence shown here is derived from an EMBL/GenBank/DDBJ whole genome shotgun (WGS) entry which is preliminary data.</text>
</comment>
<evidence type="ECO:0000256" key="3">
    <source>
        <dbReference type="SAM" id="MobiDB-lite"/>
    </source>
</evidence>
<evidence type="ECO:0000313" key="5">
    <source>
        <dbReference type="EMBL" id="KAK4544113.1"/>
    </source>
</evidence>
<feature type="compositionally biased region" description="Basic and acidic residues" evidence="3">
    <location>
        <begin position="1"/>
        <end position="13"/>
    </location>
</feature>
<dbReference type="PROSITE" id="PS51186">
    <property type="entry name" value="GNAT"/>
    <property type="match status" value="1"/>
</dbReference>
<dbReference type="InterPro" id="IPR000182">
    <property type="entry name" value="GNAT_dom"/>
</dbReference>
<protein>
    <recommendedName>
        <fullName evidence="4">N-acetyltransferase domain-containing protein</fullName>
    </recommendedName>
</protein>
<feature type="compositionally biased region" description="Basic and acidic residues" evidence="3">
    <location>
        <begin position="51"/>
        <end position="68"/>
    </location>
</feature>
<dbReference type="GO" id="GO:0004059">
    <property type="term" value="F:aralkylamine N-acetyltransferase activity"/>
    <property type="evidence" value="ECO:0007669"/>
    <property type="project" value="TreeGrafter"/>
</dbReference>
<dbReference type="Pfam" id="PF13673">
    <property type="entry name" value="Acetyltransf_10"/>
    <property type="match status" value="1"/>
</dbReference>
<gene>
    <name evidence="5" type="ORF">LTR36_004611</name>
</gene>
<evidence type="ECO:0000256" key="2">
    <source>
        <dbReference type="ARBA" id="ARBA00023315"/>
    </source>
</evidence>
<dbReference type="AlphaFoldDB" id="A0AAV9JGQ8"/>
<name>A0AAV9JGQ8_9PEZI</name>
<feature type="domain" description="N-acetyltransferase" evidence="4">
    <location>
        <begin position="69"/>
        <end position="263"/>
    </location>
</feature>
<sequence>MPRDLKAVAKEDGLQGAPQLTKSPEAVEGQLRNMDEDRSTAMDATDEDDAVERYRAEAGSTSKRDELHPYTQSLSPKDVESCTRLEEEAFPPHERCTREKFQYRLKHCGELSLGIFTSHSENQIPTAEAAAPVYSGAPDRKAVLIGHIIATKTTNPTVTDKDMAVPSPDDSKPDPSIGHKEEGRTICIHSLAVLPEYQKRGLGTTLMKAFLQRTESHDIADRVALIAHEHLMPYYESFGFVSKGESECKFGGGGWYDMVKDLEPGDKPSQYGGAE</sequence>
<organism evidence="5 6">
    <name type="scientific">Oleoguttula mirabilis</name>
    <dbReference type="NCBI Taxonomy" id="1507867"/>
    <lineage>
        <taxon>Eukaryota</taxon>
        <taxon>Fungi</taxon>
        <taxon>Dikarya</taxon>
        <taxon>Ascomycota</taxon>
        <taxon>Pezizomycotina</taxon>
        <taxon>Dothideomycetes</taxon>
        <taxon>Dothideomycetidae</taxon>
        <taxon>Mycosphaerellales</taxon>
        <taxon>Teratosphaeriaceae</taxon>
        <taxon>Oleoguttula</taxon>
    </lineage>
</organism>
<dbReference type="PANTHER" id="PTHR10908">
    <property type="entry name" value="SEROTONIN N-ACETYLTRANSFERASE"/>
    <property type="match status" value="1"/>
</dbReference>
<dbReference type="InterPro" id="IPR051635">
    <property type="entry name" value="SNAT-like"/>
</dbReference>
<feature type="compositionally biased region" description="Basic and acidic residues" evidence="3">
    <location>
        <begin position="159"/>
        <end position="179"/>
    </location>
</feature>
<dbReference type="EMBL" id="JAVFHQ010000027">
    <property type="protein sequence ID" value="KAK4544113.1"/>
    <property type="molecule type" value="Genomic_DNA"/>
</dbReference>
<keyword evidence="6" id="KW-1185">Reference proteome</keyword>
<proteinExistence type="predicted"/>
<dbReference type="Gene3D" id="3.40.630.30">
    <property type="match status" value="1"/>
</dbReference>
<feature type="region of interest" description="Disordered" evidence="3">
    <location>
        <begin position="1"/>
        <end position="79"/>
    </location>
</feature>
<feature type="region of interest" description="Disordered" evidence="3">
    <location>
        <begin position="157"/>
        <end position="179"/>
    </location>
</feature>
<keyword evidence="1" id="KW-0808">Transferase</keyword>
<dbReference type="SUPFAM" id="SSF55729">
    <property type="entry name" value="Acyl-CoA N-acyltransferases (Nat)"/>
    <property type="match status" value="1"/>
</dbReference>
<evidence type="ECO:0000313" key="6">
    <source>
        <dbReference type="Proteomes" id="UP001324427"/>
    </source>
</evidence>
<dbReference type="Proteomes" id="UP001324427">
    <property type="component" value="Unassembled WGS sequence"/>
</dbReference>
<reference evidence="5 6" key="1">
    <citation type="submission" date="2021-11" db="EMBL/GenBank/DDBJ databases">
        <title>Black yeast isolated from Biological Soil Crust.</title>
        <authorList>
            <person name="Kurbessoian T."/>
        </authorList>
    </citation>
    <scope>NUCLEOTIDE SEQUENCE [LARGE SCALE GENOMIC DNA]</scope>
    <source>
        <strain evidence="5 6">CCFEE 5522</strain>
    </source>
</reference>
<dbReference type="GO" id="GO:0005737">
    <property type="term" value="C:cytoplasm"/>
    <property type="evidence" value="ECO:0007669"/>
    <property type="project" value="TreeGrafter"/>
</dbReference>
<dbReference type="InterPro" id="IPR016181">
    <property type="entry name" value="Acyl_CoA_acyltransferase"/>
</dbReference>
<keyword evidence="2" id="KW-0012">Acyltransferase</keyword>
<dbReference type="PANTHER" id="PTHR10908:SF0">
    <property type="entry name" value="SEROTONIN N-ACETYLTRANSFERASE"/>
    <property type="match status" value="1"/>
</dbReference>
<dbReference type="CDD" id="cd04301">
    <property type="entry name" value="NAT_SF"/>
    <property type="match status" value="1"/>
</dbReference>
<evidence type="ECO:0000259" key="4">
    <source>
        <dbReference type="PROSITE" id="PS51186"/>
    </source>
</evidence>